<proteinExistence type="predicted"/>
<accession>A0A3N4Q0H4</accession>
<dbReference type="Gene3D" id="1.25.40.390">
    <property type="match status" value="1"/>
</dbReference>
<evidence type="ECO:0000313" key="2">
    <source>
        <dbReference type="Proteomes" id="UP000278351"/>
    </source>
</evidence>
<dbReference type="PROSITE" id="PS51257">
    <property type="entry name" value="PROKAR_LIPOPROTEIN"/>
    <property type="match status" value="1"/>
</dbReference>
<dbReference type="AlphaFoldDB" id="A0A3N4Q0H4"/>
<evidence type="ECO:0000313" key="1">
    <source>
        <dbReference type="EMBL" id="RPE09450.1"/>
    </source>
</evidence>
<gene>
    <name evidence="1" type="ORF">EGT74_20870</name>
</gene>
<dbReference type="Proteomes" id="UP000278351">
    <property type="component" value="Unassembled WGS sequence"/>
</dbReference>
<dbReference type="EMBL" id="RPDH01000002">
    <property type="protein sequence ID" value="RPE09450.1"/>
    <property type="molecule type" value="Genomic_DNA"/>
</dbReference>
<keyword evidence="2" id="KW-1185">Reference proteome</keyword>
<organism evidence="1 2">
    <name type="scientific">Chitinophaga lutea</name>
    <dbReference type="NCBI Taxonomy" id="2488634"/>
    <lineage>
        <taxon>Bacteria</taxon>
        <taxon>Pseudomonadati</taxon>
        <taxon>Bacteroidota</taxon>
        <taxon>Chitinophagia</taxon>
        <taxon>Chitinophagales</taxon>
        <taxon>Chitinophagaceae</taxon>
        <taxon>Chitinophaga</taxon>
    </lineage>
</organism>
<protein>
    <submittedName>
        <fullName evidence="1">SusD/RagB family nutrient-binding outer membrane lipoprotein</fullName>
    </submittedName>
</protein>
<dbReference type="OrthoDB" id="9766256at2"/>
<name>A0A3N4Q0H4_9BACT</name>
<sequence length="568" mass="62436">MNIKHKLGIGVLALATFASSCTKDFAEKNSDQEVAPVVPPEVMISASQKGIVDRDFEWYYDNYGFLMRWMQFTVASPEGNQPGMFGGQNTNGFYGAFYTSIGRNLVAIEKLISELPAEKQAAYRNIGAITAIHKVYAAFRVSDVNGSIPYTEALSARETANFTPKYDRQQDLFNLFDEQLKAAVTALQGAAAGQIGFGNADLFYTNASTAAANYAKTANVLRLKIAVRLLKRDATKAKQIIDDVMASPAGLYASNAEEWKFISGTQFARGGNWGAQGNNASAVSMNMIGFLKKYNDPRLALFYKKNGMTEERFNYIKTGGGFPATAVYNPDRYIGLPVSPDARQQAQYVSLYGTKTYSLKFPDGKKEDVTVDTLTRYQNRLFDLSMDGGANGQYTQPLISYAEQCFLLAELAVRGLITADAATWYNKGVTASVQAYDAMGKLAGIVDYAPVDAAAITAYLQKPEIALTGSTEEKLEKIGIQAFLNFFKAPHEAWNQWRRTGYPKKGGILSLEPVMIGGAEAVVPRRWMLPIPHSSNMTNYNNALSEMATTGEYGSPNDLTGRVWWDKQ</sequence>
<dbReference type="InterPro" id="IPR011990">
    <property type="entry name" value="TPR-like_helical_dom_sf"/>
</dbReference>
<keyword evidence="1" id="KW-0449">Lipoprotein</keyword>
<dbReference type="SUPFAM" id="SSF48452">
    <property type="entry name" value="TPR-like"/>
    <property type="match status" value="1"/>
</dbReference>
<reference evidence="1 2" key="1">
    <citation type="submission" date="2018-11" db="EMBL/GenBank/DDBJ databases">
        <title>Chitinophaga lutea sp.nov., isolate from arsenic contaminated soil.</title>
        <authorList>
            <person name="Zong Y."/>
        </authorList>
    </citation>
    <scope>NUCLEOTIDE SEQUENCE [LARGE SCALE GENOMIC DNA]</scope>
    <source>
        <strain evidence="1 2">ZY74</strain>
    </source>
</reference>
<dbReference type="Pfam" id="PF12771">
    <property type="entry name" value="SusD-like_2"/>
    <property type="match status" value="1"/>
</dbReference>
<dbReference type="RefSeq" id="WP_123848445.1">
    <property type="nucleotide sequence ID" value="NZ_RPDH01000002.1"/>
</dbReference>
<comment type="caution">
    <text evidence="1">The sequence shown here is derived from an EMBL/GenBank/DDBJ whole genome shotgun (WGS) entry which is preliminary data.</text>
</comment>
<dbReference type="InterPro" id="IPR041662">
    <property type="entry name" value="SusD-like_2"/>
</dbReference>